<name>A0A5C6CA98_9BACT</name>
<reference evidence="2 3" key="1">
    <citation type="submission" date="2019-02" db="EMBL/GenBank/DDBJ databases">
        <title>Deep-cultivation of Planctomycetes and their phenomic and genomic characterization uncovers novel biology.</title>
        <authorList>
            <person name="Wiegand S."/>
            <person name="Jogler M."/>
            <person name="Boedeker C."/>
            <person name="Pinto D."/>
            <person name="Vollmers J."/>
            <person name="Rivas-Marin E."/>
            <person name="Kohn T."/>
            <person name="Peeters S.H."/>
            <person name="Heuer A."/>
            <person name="Rast P."/>
            <person name="Oberbeckmann S."/>
            <person name="Bunk B."/>
            <person name="Jeske O."/>
            <person name="Meyerdierks A."/>
            <person name="Storesund J.E."/>
            <person name="Kallscheuer N."/>
            <person name="Luecker S."/>
            <person name="Lage O.M."/>
            <person name="Pohl T."/>
            <person name="Merkel B.J."/>
            <person name="Hornburger P."/>
            <person name="Mueller R.-W."/>
            <person name="Bruemmer F."/>
            <person name="Labrenz M."/>
            <person name="Spormann A.M."/>
            <person name="Op Den Camp H."/>
            <person name="Overmann J."/>
            <person name="Amann R."/>
            <person name="Jetten M.S.M."/>
            <person name="Mascher T."/>
            <person name="Medema M.H."/>
            <person name="Devos D.P."/>
            <person name="Kaster A.-K."/>
            <person name="Ovreas L."/>
            <person name="Rohde M."/>
            <person name="Galperin M.Y."/>
            <person name="Jogler C."/>
        </authorList>
    </citation>
    <scope>NUCLEOTIDE SEQUENCE [LARGE SCALE GENOMIC DNA]</scope>
    <source>
        <strain evidence="2 3">Pla52o</strain>
    </source>
</reference>
<dbReference type="AlphaFoldDB" id="A0A5C6CA98"/>
<dbReference type="EMBL" id="SJPT01000007">
    <property type="protein sequence ID" value="TWU21005.1"/>
    <property type="molecule type" value="Genomic_DNA"/>
</dbReference>
<keyword evidence="3" id="KW-1185">Reference proteome</keyword>
<protein>
    <submittedName>
        <fullName evidence="2">Uncharacterized protein</fullName>
    </submittedName>
</protein>
<feature type="compositionally biased region" description="Polar residues" evidence="1">
    <location>
        <begin position="1"/>
        <end position="11"/>
    </location>
</feature>
<gene>
    <name evidence="2" type="ORF">Pla52o_40370</name>
</gene>
<accession>A0A5C6CA98</accession>
<organism evidence="2 3">
    <name type="scientific">Novipirellula galeiformis</name>
    <dbReference type="NCBI Taxonomy" id="2528004"/>
    <lineage>
        <taxon>Bacteria</taxon>
        <taxon>Pseudomonadati</taxon>
        <taxon>Planctomycetota</taxon>
        <taxon>Planctomycetia</taxon>
        <taxon>Pirellulales</taxon>
        <taxon>Pirellulaceae</taxon>
        <taxon>Novipirellula</taxon>
    </lineage>
</organism>
<comment type="caution">
    <text evidence="2">The sequence shown here is derived from an EMBL/GenBank/DDBJ whole genome shotgun (WGS) entry which is preliminary data.</text>
</comment>
<sequence>MIDSFGLSQRPDSIPKPPPPHKSVVQEISKSRLTQQSEDRVADSPSSDRPRVPSNSGNTAVELVNQAVELQQQLAAGYIDILM</sequence>
<feature type="compositionally biased region" description="Polar residues" evidence="1">
    <location>
        <begin position="26"/>
        <end position="36"/>
    </location>
</feature>
<evidence type="ECO:0000256" key="1">
    <source>
        <dbReference type="SAM" id="MobiDB-lite"/>
    </source>
</evidence>
<dbReference type="Proteomes" id="UP000316304">
    <property type="component" value="Unassembled WGS sequence"/>
</dbReference>
<dbReference type="RefSeq" id="WP_146596139.1">
    <property type="nucleotide sequence ID" value="NZ_SJPT01000007.1"/>
</dbReference>
<proteinExistence type="predicted"/>
<feature type="region of interest" description="Disordered" evidence="1">
    <location>
        <begin position="1"/>
        <end position="57"/>
    </location>
</feature>
<feature type="compositionally biased region" description="Basic and acidic residues" evidence="1">
    <location>
        <begin position="37"/>
        <end position="51"/>
    </location>
</feature>
<evidence type="ECO:0000313" key="3">
    <source>
        <dbReference type="Proteomes" id="UP000316304"/>
    </source>
</evidence>
<evidence type="ECO:0000313" key="2">
    <source>
        <dbReference type="EMBL" id="TWU21005.1"/>
    </source>
</evidence>